<evidence type="ECO:0000313" key="1">
    <source>
        <dbReference type="EMBL" id="CAB3985647.1"/>
    </source>
</evidence>
<name>A0A6S7GCB0_PARCT</name>
<sequence>MENLPEIDVIGEGVILIRIRFLIRHRDDAEGHRLVILISIEFGLEPTGNPSQDDETDHFPQEIMDLRVPRSL</sequence>
<proteinExistence type="predicted"/>
<accession>A0A6S7GCB0</accession>
<dbReference type="EMBL" id="CACRXK020000896">
    <property type="protein sequence ID" value="CAB3985647.1"/>
    <property type="molecule type" value="Genomic_DNA"/>
</dbReference>
<dbReference type="Proteomes" id="UP001152795">
    <property type="component" value="Unassembled WGS sequence"/>
</dbReference>
<organism evidence="1 2">
    <name type="scientific">Paramuricea clavata</name>
    <name type="common">Red gorgonian</name>
    <name type="synonym">Violescent sea-whip</name>
    <dbReference type="NCBI Taxonomy" id="317549"/>
    <lineage>
        <taxon>Eukaryota</taxon>
        <taxon>Metazoa</taxon>
        <taxon>Cnidaria</taxon>
        <taxon>Anthozoa</taxon>
        <taxon>Octocorallia</taxon>
        <taxon>Malacalcyonacea</taxon>
        <taxon>Plexauridae</taxon>
        <taxon>Paramuricea</taxon>
    </lineage>
</organism>
<gene>
    <name evidence="1" type="ORF">PACLA_8A008508</name>
</gene>
<reference evidence="1" key="1">
    <citation type="submission" date="2020-04" db="EMBL/GenBank/DDBJ databases">
        <authorList>
            <person name="Alioto T."/>
            <person name="Alioto T."/>
            <person name="Gomez Garrido J."/>
        </authorList>
    </citation>
    <scope>NUCLEOTIDE SEQUENCE</scope>
    <source>
        <strain evidence="1">A484AB</strain>
    </source>
</reference>
<evidence type="ECO:0000313" key="2">
    <source>
        <dbReference type="Proteomes" id="UP001152795"/>
    </source>
</evidence>
<keyword evidence="2" id="KW-1185">Reference proteome</keyword>
<dbReference type="AlphaFoldDB" id="A0A6S7GCB0"/>
<comment type="caution">
    <text evidence="1">The sequence shown here is derived from an EMBL/GenBank/DDBJ whole genome shotgun (WGS) entry which is preliminary data.</text>
</comment>
<protein>
    <submittedName>
        <fullName evidence="1">Uncharacterized protein</fullName>
    </submittedName>
</protein>